<dbReference type="Proteomes" id="UP000250266">
    <property type="component" value="Unassembled WGS sequence"/>
</dbReference>
<dbReference type="OrthoDB" id="674604at2759"/>
<dbReference type="Pfam" id="PF06985">
    <property type="entry name" value="HET"/>
    <property type="match status" value="1"/>
</dbReference>
<accession>A0A8E2DYU8</accession>
<gene>
    <name evidence="2" type="ORF">K432DRAFT_311382</name>
</gene>
<dbReference type="InterPro" id="IPR010730">
    <property type="entry name" value="HET"/>
</dbReference>
<evidence type="ECO:0000313" key="2">
    <source>
        <dbReference type="EMBL" id="OCK74098.1"/>
    </source>
</evidence>
<evidence type="ECO:0000259" key="1">
    <source>
        <dbReference type="Pfam" id="PF06985"/>
    </source>
</evidence>
<feature type="domain" description="Heterokaryon incompatibility" evidence="1">
    <location>
        <begin position="26"/>
        <end position="97"/>
    </location>
</feature>
<sequence>MRLLKINDNDDSFILEQFPKDKIPAYAILSHTWGTGKDDKVTSKDVTAKTGTSKPGFKKLDFCSTQSRADGLHYFWVDTCCIDKSHEKLAAEYLSFMACMEPRDISESLLPPGPTRKRQTEAIGMLAMKCLSRLVQRS</sequence>
<organism evidence="2 3">
    <name type="scientific">Lepidopterella palustris CBS 459.81</name>
    <dbReference type="NCBI Taxonomy" id="1314670"/>
    <lineage>
        <taxon>Eukaryota</taxon>
        <taxon>Fungi</taxon>
        <taxon>Dikarya</taxon>
        <taxon>Ascomycota</taxon>
        <taxon>Pezizomycotina</taxon>
        <taxon>Dothideomycetes</taxon>
        <taxon>Pleosporomycetidae</taxon>
        <taxon>Mytilinidiales</taxon>
        <taxon>Argynnaceae</taxon>
        <taxon>Lepidopterella</taxon>
    </lineage>
</organism>
<dbReference type="PANTHER" id="PTHR10622:SF10">
    <property type="entry name" value="HET DOMAIN-CONTAINING PROTEIN"/>
    <property type="match status" value="1"/>
</dbReference>
<dbReference type="PANTHER" id="PTHR10622">
    <property type="entry name" value="HET DOMAIN-CONTAINING PROTEIN"/>
    <property type="match status" value="1"/>
</dbReference>
<protein>
    <recommendedName>
        <fullName evidence="1">Heterokaryon incompatibility domain-containing protein</fullName>
    </recommendedName>
</protein>
<evidence type="ECO:0000313" key="3">
    <source>
        <dbReference type="Proteomes" id="UP000250266"/>
    </source>
</evidence>
<keyword evidence="3" id="KW-1185">Reference proteome</keyword>
<proteinExistence type="predicted"/>
<name>A0A8E2DYU8_9PEZI</name>
<dbReference type="EMBL" id="KV745560">
    <property type="protein sequence ID" value="OCK74098.1"/>
    <property type="molecule type" value="Genomic_DNA"/>
</dbReference>
<reference evidence="2 3" key="1">
    <citation type="journal article" date="2016" name="Nat. Commun.">
        <title>Ectomycorrhizal ecology is imprinted in the genome of the dominant symbiotic fungus Cenococcum geophilum.</title>
        <authorList>
            <consortium name="DOE Joint Genome Institute"/>
            <person name="Peter M."/>
            <person name="Kohler A."/>
            <person name="Ohm R.A."/>
            <person name="Kuo A."/>
            <person name="Krutzmann J."/>
            <person name="Morin E."/>
            <person name="Arend M."/>
            <person name="Barry K.W."/>
            <person name="Binder M."/>
            <person name="Choi C."/>
            <person name="Clum A."/>
            <person name="Copeland A."/>
            <person name="Grisel N."/>
            <person name="Haridas S."/>
            <person name="Kipfer T."/>
            <person name="LaButti K."/>
            <person name="Lindquist E."/>
            <person name="Lipzen A."/>
            <person name="Maire R."/>
            <person name="Meier B."/>
            <person name="Mihaltcheva S."/>
            <person name="Molinier V."/>
            <person name="Murat C."/>
            <person name="Poggeler S."/>
            <person name="Quandt C.A."/>
            <person name="Sperisen C."/>
            <person name="Tritt A."/>
            <person name="Tisserant E."/>
            <person name="Crous P.W."/>
            <person name="Henrissat B."/>
            <person name="Nehls U."/>
            <person name="Egli S."/>
            <person name="Spatafora J.W."/>
            <person name="Grigoriev I.V."/>
            <person name="Martin F.M."/>
        </authorList>
    </citation>
    <scope>NUCLEOTIDE SEQUENCE [LARGE SCALE GENOMIC DNA]</scope>
    <source>
        <strain evidence="2 3">CBS 459.81</strain>
    </source>
</reference>
<dbReference type="AlphaFoldDB" id="A0A8E2DYU8"/>